<organism evidence="1">
    <name type="scientific">Siphoviridae sp. ctKNZ79</name>
    <dbReference type="NCBI Taxonomy" id="2825440"/>
    <lineage>
        <taxon>Viruses</taxon>
        <taxon>Duplodnaviria</taxon>
        <taxon>Heunggongvirae</taxon>
        <taxon>Uroviricota</taxon>
        <taxon>Caudoviricetes</taxon>
    </lineage>
</organism>
<accession>A0A8S5U9S1</accession>
<proteinExistence type="predicted"/>
<name>A0A8S5U9S1_9CAUD</name>
<evidence type="ECO:0000313" key="1">
    <source>
        <dbReference type="EMBL" id="DAF91138.1"/>
    </source>
</evidence>
<protein>
    <submittedName>
        <fullName evidence="1">Cellulosome protein</fullName>
    </submittedName>
</protein>
<dbReference type="Gene3D" id="3.90.1720.10">
    <property type="entry name" value="endopeptidase domain like (from Nostoc punctiforme)"/>
    <property type="match status" value="1"/>
</dbReference>
<sequence>MYTIKRETLAAITKKIREKTHRTQTILGENIPAEIETIWAKPPNINTNGGVSPDSSNFDGAMAAVVCGMTYWNAKASGTRAFAYQDGYGPMKPTNADGTGRLSDENGAGVMDCSSYTGFVLRGIGYLKSPFAGITGANQSYAPQNVKATNDAWAEPFFDKQPLDADIAYIGDKYKTTDGYLRIVTASDIAAYYARMSLTFWPGERDVKPGDLCFFYKTNDNGTLVYPKRYFGISHVGMMVSEDKFLNITSYPASGNLIVTNTSARAPFLYARPLYGALTNGARGDLSAGGTDLIPDVWSGIPQGDSTTNGLGFALTGKKLSLSGQATSGITKTLISKSCPVQMPPGTYKLYGFVNGTGTNTKNASHSMWGIRLYDADTGSGITGTTTSSDGASTAERTPVWDIGGGATFTLTKTTRIYANMWLTSSMDVSGISAEPKLHRM</sequence>
<reference evidence="1" key="1">
    <citation type="journal article" date="2021" name="Proc. Natl. Acad. Sci. U.S.A.">
        <title>A Catalog of Tens of Thousands of Viruses from Human Metagenomes Reveals Hidden Associations with Chronic Diseases.</title>
        <authorList>
            <person name="Tisza M.J."/>
            <person name="Buck C.B."/>
        </authorList>
    </citation>
    <scope>NUCLEOTIDE SEQUENCE</scope>
    <source>
        <strain evidence="1">CtKNZ79</strain>
    </source>
</reference>
<dbReference type="EMBL" id="BK016045">
    <property type="protein sequence ID" value="DAF91138.1"/>
    <property type="molecule type" value="Genomic_DNA"/>
</dbReference>